<reference evidence="1" key="1">
    <citation type="submission" date="2020-05" db="EMBL/GenBank/DDBJ databases">
        <authorList>
            <person name="Chiriac C."/>
            <person name="Salcher M."/>
            <person name="Ghai R."/>
            <person name="Kavagutti S V."/>
        </authorList>
    </citation>
    <scope>NUCLEOTIDE SEQUENCE</scope>
</reference>
<dbReference type="EMBL" id="LR798256">
    <property type="protein sequence ID" value="CAB5217873.1"/>
    <property type="molecule type" value="Genomic_DNA"/>
</dbReference>
<sequence length="107" mass="12981">MKKNTIKHSRMILGEQFNVELGKLHILRVWHDHVRYCKYKGEDEGTFITFVKANMLLFFVSQNKKMVEKIIKPRIQEYKRKIITEYSEELGYDCSFIINRMIRSYDE</sequence>
<proteinExistence type="predicted"/>
<evidence type="ECO:0000313" key="1">
    <source>
        <dbReference type="EMBL" id="CAB5217873.1"/>
    </source>
</evidence>
<name>A0A6J7WR80_9CAUD</name>
<accession>A0A6J7WR80</accession>
<organism evidence="1">
    <name type="scientific">uncultured Caudovirales phage</name>
    <dbReference type="NCBI Taxonomy" id="2100421"/>
    <lineage>
        <taxon>Viruses</taxon>
        <taxon>Duplodnaviria</taxon>
        <taxon>Heunggongvirae</taxon>
        <taxon>Uroviricota</taxon>
        <taxon>Caudoviricetes</taxon>
        <taxon>Peduoviridae</taxon>
        <taxon>Maltschvirus</taxon>
        <taxon>Maltschvirus maltsch</taxon>
    </lineage>
</organism>
<protein>
    <submittedName>
        <fullName evidence="1">Uncharacterized protein</fullName>
    </submittedName>
</protein>
<gene>
    <name evidence="1" type="ORF">UFOVP207_38</name>
</gene>